<dbReference type="Pfam" id="PF18174">
    <property type="entry name" value="HU-CCDC81_bac_1"/>
    <property type="match status" value="1"/>
</dbReference>
<dbReference type="GO" id="GO:0042834">
    <property type="term" value="F:peptidoglycan binding"/>
    <property type="evidence" value="ECO:0007669"/>
    <property type="project" value="InterPro"/>
</dbReference>
<evidence type="ECO:0000256" key="2">
    <source>
        <dbReference type="SAM" id="Phobius"/>
    </source>
</evidence>
<dbReference type="InterPro" id="IPR041268">
    <property type="entry name" value="HU-CCDC81_bac_2"/>
</dbReference>
<dbReference type="SUPFAM" id="SSF110997">
    <property type="entry name" value="Sporulation related repeat"/>
    <property type="match status" value="1"/>
</dbReference>
<dbReference type="Proteomes" id="UP000014200">
    <property type="component" value="Unassembled WGS sequence"/>
</dbReference>
<dbReference type="AlphaFoldDB" id="R9I8H0"/>
<feature type="transmembrane region" description="Helical" evidence="2">
    <location>
        <begin position="170"/>
        <end position="189"/>
    </location>
</feature>
<dbReference type="HOGENOM" id="CLU_061747_1_0_10"/>
<dbReference type="EMBL" id="SRYJ01000038">
    <property type="protein sequence ID" value="TGY68602.1"/>
    <property type="molecule type" value="Genomic_DNA"/>
</dbReference>
<dbReference type="OrthoDB" id="653949at2"/>
<dbReference type="EMBL" id="ASSP01000014">
    <property type="protein sequence ID" value="EOS12435.1"/>
    <property type="molecule type" value="Genomic_DNA"/>
</dbReference>
<feature type="compositionally biased region" description="Polar residues" evidence="1">
    <location>
        <begin position="224"/>
        <end position="243"/>
    </location>
</feature>
<dbReference type="STRING" id="1235788.C802_02253"/>
<keyword evidence="2" id="KW-1133">Transmembrane helix</keyword>
<feature type="domain" description="SPOR" evidence="3">
    <location>
        <begin position="302"/>
        <end position="378"/>
    </location>
</feature>
<evidence type="ECO:0000313" key="7">
    <source>
        <dbReference type="Proteomes" id="UP000310760"/>
    </source>
</evidence>
<protein>
    <submittedName>
        <fullName evidence="5">SPOR domain-containing protein</fullName>
    </submittedName>
</protein>
<reference evidence="4 6" key="1">
    <citation type="submission" date="2013-04" db="EMBL/GenBank/DDBJ databases">
        <title>The Genome Sequence of Bacteroides massiliensis dnLKV3.</title>
        <authorList>
            <consortium name="The Broad Institute Genomics Platform"/>
            <consortium name="The Broad Institute Genome Sequencing Center for Infectious Disease"/>
            <person name="Earl A."/>
            <person name="Xavier R."/>
            <person name="Kuhn K."/>
            <person name="Stappenbeck T."/>
            <person name="Walker B."/>
            <person name="Young S."/>
            <person name="Zeng Q."/>
            <person name="Gargeya S."/>
            <person name="Fitzgerald M."/>
            <person name="Haas B."/>
            <person name="Abouelleil A."/>
            <person name="Allen A.W."/>
            <person name="Alvarado L."/>
            <person name="Arachchi H.M."/>
            <person name="Berlin A.M."/>
            <person name="Chapman S.B."/>
            <person name="Gainer-Dewar J."/>
            <person name="Goldberg J."/>
            <person name="Griggs A."/>
            <person name="Gujja S."/>
            <person name="Hansen M."/>
            <person name="Howarth C."/>
            <person name="Imamovic A."/>
            <person name="Ireland A."/>
            <person name="Larimer J."/>
            <person name="McCowan C."/>
            <person name="Murphy C."/>
            <person name="Pearson M."/>
            <person name="Poon T.W."/>
            <person name="Priest M."/>
            <person name="Roberts A."/>
            <person name="Saif S."/>
            <person name="Shea T."/>
            <person name="Sisk P."/>
            <person name="Sykes S."/>
            <person name="Wortman J."/>
            <person name="Nusbaum C."/>
            <person name="Birren B."/>
        </authorList>
    </citation>
    <scope>NUCLEOTIDE SEQUENCE [LARGE SCALE GENOMIC DNA]</scope>
    <source>
        <strain evidence="4">DnLKV3</strain>
        <strain evidence="6">dnLKV3</strain>
    </source>
</reference>
<evidence type="ECO:0000313" key="5">
    <source>
        <dbReference type="EMBL" id="TGY68602.1"/>
    </source>
</evidence>
<dbReference type="InterPro" id="IPR036680">
    <property type="entry name" value="SPOR-like_sf"/>
</dbReference>
<reference evidence="5 7" key="2">
    <citation type="submission" date="2019-04" db="EMBL/GenBank/DDBJ databases">
        <title>Microbes associate with the intestines of laboratory mice.</title>
        <authorList>
            <person name="Navarre W."/>
            <person name="Wong E."/>
            <person name="Huang K."/>
            <person name="Tropini C."/>
            <person name="Ng K."/>
            <person name="Yu B."/>
        </authorList>
    </citation>
    <scope>NUCLEOTIDE SEQUENCE [LARGE SCALE GENOMIC DNA]</scope>
    <source>
        <strain evidence="5 7">NM22_B1</strain>
    </source>
</reference>
<dbReference type="Gene3D" id="3.30.70.1070">
    <property type="entry name" value="Sporulation related repeat"/>
    <property type="match status" value="1"/>
</dbReference>
<dbReference type="PATRIC" id="fig|1235788.3.peg.2302"/>
<dbReference type="InterPro" id="IPR040495">
    <property type="entry name" value="HU-CCDC81_bac_1"/>
</dbReference>
<dbReference type="GeneID" id="82153738"/>
<proteinExistence type="predicted"/>
<feature type="compositionally biased region" description="Basic and acidic residues" evidence="1">
    <location>
        <begin position="250"/>
        <end position="261"/>
    </location>
</feature>
<dbReference type="Pfam" id="PF05036">
    <property type="entry name" value="SPOR"/>
    <property type="match status" value="1"/>
</dbReference>
<feature type="region of interest" description="Disordered" evidence="1">
    <location>
        <begin position="224"/>
        <end position="300"/>
    </location>
</feature>
<organism evidence="4 6">
    <name type="scientific">Phocaeicola sartorii</name>
    <dbReference type="NCBI Taxonomy" id="671267"/>
    <lineage>
        <taxon>Bacteria</taxon>
        <taxon>Pseudomonadati</taxon>
        <taxon>Bacteroidota</taxon>
        <taxon>Bacteroidia</taxon>
        <taxon>Bacteroidales</taxon>
        <taxon>Bacteroidaceae</taxon>
        <taxon>Phocaeicola</taxon>
    </lineage>
</organism>
<evidence type="ECO:0000313" key="6">
    <source>
        <dbReference type="Proteomes" id="UP000014200"/>
    </source>
</evidence>
<evidence type="ECO:0000313" key="4">
    <source>
        <dbReference type="EMBL" id="EOS12435.1"/>
    </source>
</evidence>
<sequence>MIELARHIEILLLENDCVIIPDFGGFIAHYQPARYVKEENLYLPPVRTIGFNPQLTINDGLLVQSYMQAHHTDFPDATRMIEKEVAGLKEQLYQNGCAEMHGIGVLHYNIHSTYEFHPNEDGALSPALYGLSSFSINRLEHLASTVSTATRELLPRQEKRKRTVRFKRQWIGNAVAVAVAVVLFFFLSVPVENTYVDKGNYASLGTDGLFDAIRSQSLATTLITVPSKPQQPKKSNIKNNRNTLKPVAVKVEKVGKAHEAPTRNAVAPKLDNTEQPSAKPVDKPVAVSKPASEKKETATPSNSKKSKYYIIVSSLPTANDAQQVLNEYKQKGYKDVTVIEGNGRYRLSLCSFADKAAAYKKINELKQNDAFKNAWVLSSK</sequence>
<evidence type="ECO:0000259" key="3">
    <source>
        <dbReference type="PROSITE" id="PS51724"/>
    </source>
</evidence>
<evidence type="ECO:0000256" key="1">
    <source>
        <dbReference type="SAM" id="MobiDB-lite"/>
    </source>
</evidence>
<comment type="caution">
    <text evidence="4">The sequence shown here is derived from an EMBL/GenBank/DDBJ whole genome shotgun (WGS) entry which is preliminary data.</text>
</comment>
<accession>R9I8H0</accession>
<keyword evidence="2" id="KW-0812">Transmembrane</keyword>
<dbReference type="Proteomes" id="UP000310760">
    <property type="component" value="Unassembled WGS sequence"/>
</dbReference>
<dbReference type="Pfam" id="PF18175">
    <property type="entry name" value="HU-CCDC81_bac_2"/>
    <property type="match status" value="1"/>
</dbReference>
<dbReference type="InterPro" id="IPR007730">
    <property type="entry name" value="SPOR-like_dom"/>
</dbReference>
<gene>
    <name evidence="4" type="ORF">C802_02253</name>
    <name evidence="5" type="ORF">E5339_15970</name>
</gene>
<keyword evidence="6" id="KW-1185">Reference proteome</keyword>
<keyword evidence="2" id="KW-0472">Membrane</keyword>
<name>R9I8H0_9BACT</name>
<dbReference type="RefSeq" id="WP_016276624.1">
    <property type="nucleotide sequence ID" value="NZ_CAONYA010000002.1"/>
</dbReference>
<dbReference type="PROSITE" id="PS51724">
    <property type="entry name" value="SPOR"/>
    <property type="match status" value="1"/>
</dbReference>